<dbReference type="PANTHER" id="PTHR46670">
    <property type="entry name" value="ENDO/EXONUCLEASE/PHOSPHATASE DOMAIN-CONTAINING PROTEIN"/>
    <property type="match status" value="1"/>
</dbReference>
<sequence>MEYPNCLIKFGLGLLRFITVYRPPPNLTSPNVPIFLSEFVDLLEELTFTFGQLLLIGDLNVHVYNPTSAQTKPIIDPNHRQSVVQATHQKGHIINVIITRRDELLIVDITCDESVNSDHSAVIFTVPTTSTVQPKRTMTVRSLKHKLFENPSRHCLLCSDCSTSLGVGSRGIFVFLCCQCETSLHLPESAPQQ</sequence>
<comment type="caution">
    <text evidence="1">The sequence shown here is derived from an EMBL/GenBank/DDBJ whole genome shotgun (WGS) entry which is preliminary data.</text>
</comment>
<protein>
    <recommendedName>
        <fullName evidence="3">Endonuclease/exonuclease/phosphatase domain-containing protein</fullName>
    </recommendedName>
</protein>
<accession>A0AAD9P1P7</accession>
<gene>
    <name evidence="1" type="ORF">NP493_198g01023</name>
</gene>
<dbReference type="AlphaFoldDB" id="A0AAD9P1P7"/>
<dbReference type="SUPFAM" id="SSF56219">
    <property type="entry name" value="DNase I-like"/>
    <property type="match status" value="1"/>
</dbReference>
<reference evidence="1" key="1">
    <citation type="journal article" date="2023" name="Mol. Biol. Evol.">
        <title>Third-Generation Sequencing Reveals the Adaptive Role of the Epigenome in Three Deep-Sea Polychaetes.</title>
        <authorList>
            <person name="Perez M."/>
            <person name="Aroh O."/>
            <person name="Sun Y."/>
            <person name="Lan Y."/>
            <person name="Juniper S.K."/>
            <person name="Young C.R."/>
            <person name="Angers B."/>
            <person name="Qian P.Y."/>
        </authorList>
    </citation>
    <scope>NUCLEOTIDE SEQUENCE</scope>
    <source>
        <strain evidence="1">R07B-5</strain>
    </source>
</reference>
<evidence type="ECO:0000313" key="2">
    <source>
        <dbReference type="Proteomes" id="UP001209878"/>
    </source>
</evidence>
<dbReference type="EMBL" id="JAODUO010000198">
    <property type="protein sequence ID" value="KAK2186488.1"/>
    <property type="molecule type" value="Genomic_DNA"/>
</dbReference>
<dbReference type="InterPro" id="IPR036691">
    <property type="entry name" value="Endo/exonu/phosph_ase_sf"/>
</dbReference>
<dbReference type="Gene3D" id="3.60.10.10">
    <property type="entry name" value="Endonuclease/exonuclease/phosphatase"/>
    <property type="match status" value="1"/>
</dbReference>
<proteinExistence type="predicted"/>
<organism evidence="1 2">
    <name type="scientific">Ridgeia piscesae</name>
    <name type="common">Tubeworm</name>
    <dbReference type="NCBI Taxonomy" id="27915"/>
    <lineage>
        <taxon>Eukaryota</taxon>
        <taxon>Metazoa</taxon>
        <taxon>Spiralia</taxon>
        <taxon>Lophotrochozoa</taxon>
        <taxon>Annelida</taxon>
        <taxon>Polychaeta</taxon>
        <taxon>Sedentaria</taxon>
        <taxon>Canalipalpata</taxon>
        <taxon>Sabellida</taxon>
        <taxon>Siboglinidae</taxon>
        <taxon>Ridgeia</taxon>
    </lineage>
</organism>
<evidence type="ECO:0008006" key="3">
    <source>
        <dbReference type="Google" id="ProtNLM"/>
    </source>
</evidence>
<dbReference type="Proteomes" id="UP001209878">
    <property type="component" value="Unassembled WGS sequence"/>
</dbReference>
<name>A0AAD9P1P7_RIDPI</name>
<evidence type="ECO:0000313" key="1">
    <source>
        <dbReference type="EMBL" id="KAK2186488.1"/>
    </source>
</evidence>
<dbReference type="PANTHER" id="PTHR46670:SF3">
    <property type="entry name" value="ENDONUCLEASE_EXONUCLEASE_PHOSPHATASE DOMAIN-CONTAINING PROTEIN"/>
    <property type="match status" value="1"/>
</dbReference>
<keyword evidence="2" id="KW-1185">Reference proteome</keyword>